<proteinExistence type="predicted"/>
<evidence type="ECO:0000313" key="1">
    <source>
        <dbReference type="EMBL" id="KIJ34734.1"/>
    </source>
</evidence>
<accession>A0A0C9UIN6</accession>
<evidence type="ECO:0000313" key="2">
    <source>
        <dbReference type="Proteomes" id="UP000054279"/>
    </source>
</evidence>
<dbReference type="HOGENOM" id="CLU_2905622_0_0_1"/>
<dbReference type="AlphaFoldDB" id="A0A0C9UIN6"/>
<protein>
    <submittedName>
        <fullName evidence="1">Uncharacterized protein</fullName>
    </submittedName>
</protein>
<sequence length="62" mass="6722">MDQYVIGVRKGELGVHFPVSMEHTPNTAQGLIGALYPNIQIPGISGILVDQYFGADYLSSKN</sequence>
<name>A0A0C9UIN6_SPHS4</name>
<dbReference type="Proteomes" id="UP000054279">
    <property type="component" value="Unassembled WGS sequence"/>
</dbReference>
<keyword evidence="2" id="KW-1185">Reference proteome</keyword>
<reference evidence="1 2" key="1">
    <citation type="submission" date="2014-06" db="EMBL/GenBank/DDBJ databases">
        <title>Evolutionary Origins and Diversification of the Mycorrhizal Mutualists.</title>
        <authorList>
            <consortium name="DOE Joint Genome Institute"/>
            <consortium name="Mycorrhizal Genomics Consortium"/>
            <person name="Kohler A."/>
            <person name="Kuo A."/>
            <person name="Nagy L.G."/>
            <person name="Floudas D."/>
            <person name="Copeland A."/>
            <person name="Barry K.W."/>
            <person name="Cichocki N."/>
            <person name="Veneault-Fourrey C."/>
            <person name="LaButti K."/>
            <person name="Lindquist E.A."/>
            <person name="Lipzen A."/>
            <person name="Lundell T."/>
            <person name="Morin E."/>
            <person name="Murat C."/>
            <person name="Riley R."/>
            <person name="Ohm R."/>
            <person name="Sun H."/>
            <person name="Tunlid A."/>
            <person name="Henrissat B."/>
            <person name="Grigoriev I.V."/>
            <person name="Hibbett D.S."/>
            <person name="Martin F."/>
        </authorList>
    </citation>
    <scope>NUCLEOTIDE SEQUENCE [LARGE SCALE GENOMIC DNA]</scope>
    <source>
        <strain evidence="1 2">SS14</strain>
    </source>
</reference>
<dbReference type="EMBL" id="KN837196">
    <property type="protein sequence ID" value="KIJ34734.1"/>
    <property type="molecule type" value="Genomic_DNA"/>
</dbReference>
<organism evidence="1 2">
    <name type="scientific">Sphaerobolus stellatus (strain SS14)</name>
    <dbReference type="NCBI Taxonomy" id="990650"/>
    <lineage>
        <taxon>Eukaryota</taxon>
        <taxon>Fungi</taxon>
        <taxon>Dikarya</taxon>
        <taxon>Basidiomycota</taxon>
        <taxon>Agaricomycotina</taxon>
        <taxon>Agaricomycetes</taxon>
        <taxon>Phallomycetidae</taxon>
        <taxon>Geastrales</taxon>
        <taxon>Sphaerobolaceae</taxon>
        <taxon>Sphaerobolus</taxon>
    </lineage>
</organism>
<gene>
    <name evidence="1" type="ORF">M422DRAFT_263091</name>
</gene>